<dbReference type="AlphaFoldDB" id="A0A5M8P172"/>
<dbReference type="InterPro" id="IPR002716">
    <property type="entry name" value="PIN_dom"/>
</dbReference>
<dbReference type="Gene3D" id="3.40.50.1010">
    <property type="entry name" value="5'-nuclease"/>
    <property type="match status" value="1"/>
</dbReference>
<proteinExistence type="predicted"/>
<comment type="caution">
    <text evidence="2">The sequence shown here is derived from an EMBL/GenBank/DDBJ whole genome shotgun (WGS) entry which is preliminary data.</text>
</comment>
<dbReference type="InterPro" id="IPR052919">
    <property type="entry name" value="TA_system_RNase"/>
</dbReference>
<feature type="domain" description="PIN" evidence="1">
    <location>
        <begin position="4"/>
        <end position="127"/>
    </location>
</feature>
<reference evidence="2 3" key="1">
    <citation type="submission" date="2019-03" db="EMBL/GenBank/DDBJ databases">
        <title>Single cell metagenomics reveals metabolic interactions within the superorganism composed of flagellate Streblomastix strix and complex community of Bacteroidetes bacteria on its surface.</title>
        <authorList>
            <person name="Treitli S.C."/>
            <person name="Kolisko M."/>
            <person name="Husnik F."/>
            <person name="Keeling P."/>
            <person name="Hampl V."/>
        </authorList>
    </citation>
    <scope>NUCLEOTIDE SEQUENCE [LARGE SCALE GENOMIC DNA]</scope>
    <source>
        <strain evidence="2">St1</strain>
    </source>
</reference>
<dbReference type="PANTHER" id="PTHR36173:SF2">
    <property type="entry name" value="RIBONUCLEASE VAPC16"/>
    <property type="match status" value="1"/>
</dbReference>
<protein>
    <recommendedName>
        <fullName evidence="1">PIN domain-containing protein</fullName>
    </recommendedName>
</protein>
<evidence type="ECO:0000259" key="1">
    <source>
        <dbReference type="Pfam" id="PF01850"/>
    </source>
</evidence>
<dbReference type="EMBL" id="SNRX01000009">
    <property type="protein sequence ID" value="KAA6302179.1"/>
    <property type="molecule type" value="Genomic_DNA"/>
</dbReference>
<evidence type="ECO:0000313" key="3">
    <source>
        <dbReference type="Proteomes" id="UP000324575"/>
    </source>
</evidence>
<dbReference type="InterPro" id="IPR041705">
    <property type="entry name" value="PIN_Sll0205"/>
</dbReference>
<dbReference type="PANTHER" id="PTHR36173">
    <property type="entry name" value="RIBONUCLEASE VAPC16-RELATED"/>
    <property type="match status" value="1"/>
</dbReference>
<gene>
    <name evidence="2" type="ORF">EZS26_001539</name>
</gene>
<sequence>MNTYLLDTHILIWLMEEDNSLNKNIREDIEYFQHSYYISVESLREIVILQSRNKIKLDYNLDEIITFLNKTQIRILSTDLNSIKELEKLPILEIHGKTHEDPFDRMLIAQSIAEKYTIISSDKKFPYYNKCGLKLLTNEI</sequence>
<dbReference type="InterPro" id="IPR029060">
    <property type="entry name" value="PIN-like_dom_sf"/>
</dbReference>
<dbReference type="SUPFAM" id="SSF88723">
    <property type="entry name" value="PIN domain-like"/>
    <property type="match status" value="1"/>
</dbReference>
<name>A0A5M8P172_9BACT</name>
<dbReference type="Proteomes" id="UP000324575">
    <property type="component" value="Unassembled WGS sequence"/>
</dbReference>
<dbReference type="Pfam" id="PF01850">
    <property type="entry name" value="PIN"/>
    <property type="match status" value="1"/>
</dbReference>
<accession>A0A5M8P172</accession>
<evidence type="ECO:0000313" key="2">
    <source>
        <dbReference type="EMBL" id="KAA6302179.1"/>
    </source>
</evidence>
<organism evidence="2 3">
    <name type="scientific">Candidatus Ordinivivax streblomastigis</name>
    <dbReference type="NCBI Taxonomy" id="2540710"/>
    <lineage>
        <taxon>Bacteria</taxon>
        <taxon>Pseudomonadati</taxon>
        <taxon>Bacteroidota</taxon>
        <taxon>Bacteroidia</taxon>
        <taxon>Bacteroidales</taxon>
        <taxon>Candidatus Ordinivivax</taxon>
    </lineage>
</organism>
<dbReference type="CDD" id="cd09872">
    <property type="entry name" value="PIN_Sll0205-like"/>
    <property type="match status" value="1"/>
</dbReference>